<name>F9RKV9_9VIBR</name>
<dbReference type="RefSeq" id="WP_005593847.1">
    <property type="nucleotide sequence ID" value="NZ_AFWE01000069.1"/>
</dbReference>
<comment type="caution">
    <text evidence="2">The sequence shown here is derived from an EMBL/GenBank/DDBJ whole genome shotgun (WGS) entry which is preliminary data.</text>
</comment>
<keyword evidence="1" id="KW-1133">Transmembrane helix</keyword>
<proteinExistence type="predicted"/>
<accession>F9RKV9</accession>
<reference evidence="2 3" key="1">
    <citation type="journal article" date="2012" name="Int. J. Syst. Evol. Microbiol.">
        <title>Vibrio caribbeanicus sp. nov., isolated from the marine sponge Scleritoderma cyanea.</title>
        <authorList>
            <person name="Hoffmann M."/>
            <person name="Monday S.R."/>
            <person name="Allard M.W."/>
            <person name="Strain E.A."/>
            <person name="Whittaker P."/>
            <person name="Naum M."/>
            <person name="McCarthy P.J."/>
            <person name="Lopez J.V."/>
            <person name="Fischer M."/>
            <person name="Brown E.W."/>
        </authorList>
    </citation>
    <scope>NUCLEOTIDE SEQUENCE [LARGE SCALE GENOMIC DNA]</scope>
    <source>
        <strain evidence="2 3">LMG 19158</strain>
    </source>
</reference>
<keyword evidence="1" id="KW-0812">Transmembrane</keyword>
<organism evidence="2 3">
    <name type="scientific">Vibrio scophthalmi LMG 19158</name>
    <dbReference type="NCBI Taxonomy" id="870967"/>
    <lineage>
        <taxon>Bacteria</taxon>
        <taxon>Pseudomonadati</taxon>
        <taxon>Pseudomonadota</taxon>
        <taxon>Gammaproteobacteria</taxon>
        <taxon>Vibrionales</taxon>
        <taxon>Vibrionaceae</taxon>
        <taxon>Vibrio</taxon>
    </lineage>
</organism>
<dbReference type="eggNOG" id="ENOG5031PYY">
    <property type="taxonomic scope" value="Bacteria"/>
</dbReference>
<protein>
    <submittedName>
        <fullName evidence="2">Uncharacterized protein</fullName>
    </submittedName>
</protein>
<evidence type="ECO:0000256" key="1">
    <source>
        <dbReference type="SAM" id="Phobius"/>
    </source>
</evidence>
<evidence type="ECO:0000313" key="2">
    <source>
        <dbReference type="EMBL" id="EGU39433.1"/>
    </source>
</evidence>
<feature type="transmembrane region" description="Helical" evidence="1">
    <location>
        <begin position="36"/>
        <end position="52"/>
    </location>
</feature>
<dbReference type="Proteomes" id="UP000004349">
    <property type="component" value="Unassembled WGS sequence"/>
</dbReference>
<dbReference type="AlphaFoldDB" id="F9RKV9"/>
<dbReference type="EMBL" id="AFWE01000069">
    <property type="protein sequence ID" value="EGU39433.1"/>
    <property type="molecule type" value="Genomic_DNA"/>
</dbReference>
<keyword evidence="1" id="KW-0472">Membrane</keyword>
<sequence length="53" mass="6206">MSFATSPKTKLTQRDISLKYQASESWEDKYPNKCPLLLNIVGWTFVFAPFFFI</sequence>
<gene>
    <name evidence="2" type="ORF">VIS19158_04046</name>
</gene>
<evidence type="ECO:0000313" key="3">
    <source>
        <dbReference type="Proteomes" id="UP000004349"/>
    </source>
</evidence>